<keyword evidence="2 4" id="KW-0808">Transferase</keyword>
<name>A0A9P0HCD6_NEZVI</name>
<dbReference type="SUPFAM" id="SSF56104">
    <property type="entry name" value="SAICAR synthase-like"/>
    <property type="match status" value="1"/>
</dbReference>
<dbReference type="Proteomes" id="UP001152798">
    <property type="component" value="Chromosome 4"/>
</dbReference>
<dbReference type="Pfam" id="PF03770">
    <property type="entry name" value="IPK"/>
    <property type="match status" value="1"/>
</dbReference>
<dbReference type="EC" id="2.7.-.-" evidence="4"/>
<evidence type="ECO:0000313" key="6">
    <source>
        <dbReference type="EMBL" id="CAH1399186.1"/>
    </source>
</evidence>
<keyword evidence="3 4" id="KW-0418">Kinase</keyword>
<evidence type="ECO:0000256" key="2">
    <source>
        <dbReference type="ARBA" id="ARBA00022679"/>
    </source>
</evidence>
<feature type="compositionally biased region" description="Polar residues" evidence="5">
    <location>
        <begin position="357"/>
        <end position="369"/>
    </location>
</feature>
<evidence type="ECO:0000256" key="4">
    <source>
        <dbReference type="RuleBase" id="RU363090"/>
    </source>
</evidence>
<dbReference type="GO" id="GO:0046854">
    <property type="term" value="P:phosphatidylinositol phosphate biosynthetic process"/>
    <property type="evidence" value="ECO:0007669"/>
    <property type="project" value="TreeGrafter"/>
</dbReference>
<evidence type="ECO:0000256" key="3">
    <source>
        <dbReference type="ARBA" id="ARBA00022777"/>
    </source>
</evidence>
<dbReference type="InterPro" id="IPR005522">
    <property type="entry name" value="IPK"/>
</dbReference>
<dbReference type="OrthoDB" id="2573163at2759"/>
<dbReference type="GO" id="GO:0005634">
    <property type="term" value="C:nucleus"/>
    <property type="evidence" value="ECO:0007669"/>
    <property type="project" value="TreeGrafter"/>
</dbReference>
<dbReference type="PANTHER" id="PTHR12400:SF21">
    <property type="entry name" value="KINASE"/>
    <property type="match status" value="1"/>
</dbReference>
<proteinExistence type="inferred from homology"/>
<dbReference type="AlphaFoldDB" id="A0A9P0HCD6"/>
<comment type="similarity">
    <text evidence="1 4">Belongs to the inositol phosphokinase (IPK) family.</text>
</comment>
<gene>
    <name evidence="6" type="ORF">NEZAVI_LOCUS8685</name>
</gene>
<protein>
    <recommendedName>
        <fullName evidence="4">Kinase</fullName>
        <ecNumber evidence="4">2.7.-.-</ecNumber>
    </recommendedName>
</protein>
<dbReference type="EMBL" id="OV725080">
    <property type="protein sequence ID" value="CAH1399186.1"/>
    <property type="molecule type" value="Genomic_DNA"/>
</dbReference>
<keyword evidence="7" id="KW-1185">Reference proteome</keyword>
<evidence type="ECO:0000313" key="7">
    <source>
        <dbReference type="Proteomes" id="UP001152798"/>
    </source>
</evidence>
<feature type="region of interest" description="Disordered" evidence="5">
    <location>
        <begin position="352"/>
        <end position="376"/>
    </location>
</feature>
<organism evidence="6 7">
    <name type="scientific">Nezara viridula</name>
    <name type="common">Southern green stink bug</name>
    <name type="synonym">Cimex viridulus</name>
    <dbReference type="NCBI Taxonomy" id="85310"/>
    <lineage>
        <taxon>Eukaryota</taxon>
        <taxon>Metazoa</taxon>
        <taxon>Ecdysozoa</taxon>
        <taxon>Arthropoda</taxon>
        <taxon>Hexapoda</taxon>
        <taxon>Insecta</taxon>
        <taxon>Pterygota</taxon>
        <taxon>Neoptera</taxon>
        <taxon>Paraneoptera</taxon>
        <taxon>Hemiptera</taxon>
        <taxon>Heteroptera</taxon>
        <taxon>Panheteroptera</taxon>
        <taxon>Pentatomomorpha</taxon>
        <taxon>Pentatomoidea</taxon>
        <taxon>Pentatomidae</taxon>
        <taxon>Pentatominae</taxon>
        <taxon>Nezara</taxon>
    </lineage>
</organism>
<dbReference type="GO" id="GO:0005737">
    <property type="term" value="C:cytoplasm"/>
    <property type="evidence" value="ECO:0007669"/>
    <property type="project" value="TreeGrafter"/>
</dbReference>
<accession>A0A9P0HCD6</accession>
<reference evidence="6" key="1">
    <citation type="submission" date="2022-01" db="EMBL/GenBank/DDBJ databases">
        <authorList>
            <person name="King R."/>
        </authorList>
    </citation>
    <scope>NUCLEOTIDE SEQUENCE</scope>
</reference>
<dbReference type="PANTHER" id="PTHR12400">
    <property type="entry name" value="INOSITOL POLYPHOSPHATE KINASE"/>
    <property type="match status" value="1"/>
</dbReference>
<sequence length="437" mass="49395">MEDNHGNKFVYLQPYIHQVGGHSSMLCLDENRVCKPVVERELLFYRSIPDELKPYAPNFLGIVEVDVVFDGEYMYLVALNGEESVKKNSQIGRLRLRRSGSFEVLPTKCQFEDEISNGKNGTTDMNPWVLKCHRDHLVALVKAIHASKKPQNFLVLENLTCALRFPCILDLKMGTRQYDERDSLAKRQSKMFKVVNTTTGKLGLRVAGMQVYQVTTGRFLCRNKLYGRALTPAGFSIAMRQFLHDGVRLRIELLSPFIRKLEGLAGILGEQNSLRLFTTSLLLIYEGDSTTILQNQDRLKEKRDSVIRSRGVSLDEELIDMDYEYITRSTSAESITSLLEGVTEVRATRYHGRRRSSSCAGQPRSSSDMGLSDQAEEEPFTDVRVIDFAHSSHSSMAECGVYNGPDEGFLFGLDNIIAILKGIERDYSKNLIDHGTI</sequence>
<dbReference type="GO" id="GO:0000828">
    <property type="term" value="F:inositol hexakisphosphate kinase activity"/>
    <property type="evidence" value="ECO:0007669"/>
    <property type="project" value="TreeGrafter"/>
</dbReference>
<dbReference type="GO" id="GO:0032958">
    <property type="term" value="P:inositol phosphate biosynthetic process"/>
    <property type="evidence" value="ECO:0007669"/>
    <property type="project" value="InterPro"/>
</dbReference>
<evidence type="ECO:0000256" key="5">
    <source>
        <dbReference type="SAM" id="MobiDB-lite"/>
    </source>
</evidence>
<dbReference type="InterPro" id="IPR038286">
    <property type="entry name" value="IPK_sf"/>
</dbReference>
<dbReference type="Gene3D" id="3.30.470.160">
    <property type="entry name" value="Inositol polyphosphate kinase"/>
    <property type="match status" value="1"/>
</dbReference>
<evidence type="ECO:0000256" key="1">
    <source>
        <dbReference type="ARBA" id="ARBA00007374"/>
    </source>
</evidence>